<evidence type="ECO:0000256" key="2">
    <source>
        <dbReference type="ARBA" id="ARBA00022527"/>
    </source>
</evidence>
<dbReference type="InterPro" id="IPR011009">
    <property type="entry name" value="Kinase-like_dom_sf"/>
</dbReference>
<dbReference type="CDD" id="cd00180">
    <property type="entry name" value="PKc"/>
    <property type="match status" value="1"/>
</dbReference>
<dbReference type="EMBL" id="KE646901">
    <property type="protein sequence ID" value="EQB62309.1"/>
    <property type="molecule type" value="Genomic_DNA"/>
</dbReference>
<gene>
    <name evidence="10" type="ORF">NAPIS_ORF00115</name>
</gene>
<evidence type="ECO:0000256" key="5">
    <source>
        <dbReference type="ARBA" id="ARBA00022777"/>
    </source>
</evidence>
<evidence type="ECO:0000256" key="7">
    <source>
        <dbReference type="ARBA" id="ARBA00047899"/>
    </source>
</evidence>
<sequence length="279" mass="32767">MSGSLFNSLQLVSIIAKGRYSEIYKYINKDTAKLYVIKKHPVELLGYKKECNVREMEALELIEQHPNIIKYYSYSKDEEYGYFLLEYINGYDLNRIIFESKHEEIEKQVATVSIIKYLLQVLEALKHIHKSKVYHCDVKPENILIYKDSVKLVDFGSAIISQEKIIKVTNEDFVGTPGYLPPEIANHEYKGYVDLEFVDLFGFGSTMYFCFSKTLPFKGNYNSEVNFNVKNLEVKLNIIEEVGIKEILQHIYTKDFNERWDINQVKNNLEEILKKYIDM</sequence>
<dbReference type="GO" id="GO:0004674">
    <property type="term" value="F:protein serine/threonine kinase activity"/>
    <property type="evidence" value="ECO:0007669"/>
    <property type="project" value="UniProtKB-KW"/>
</dbReference>
<comment type="catalytic activity">
    <reaction evidence="7">
        <text>L-threonyl-[protein] + ATP = O-phospho-L-threonyl-[protein] + ADP + H(+)</text>
        <dbReference type="Rhea" id="RHEA:46608"/>
        <dbReference type="Rhea" id="RHEA-COMP:11060"/>
        <dbReference type="Rhea" id="RHEA-COMP:11605"/>
        <dbReference type="ChEBI" id="CHEBI:15378"/>
        <dbReference type="ChEBI" id="CHEBI:30013"/>
        <dbReference type="ChEBI" id="CHEBI:30616"/>
        <dbReference type="ChEBI" id="CHEBI:61977"/>
        <dbReference type="ChEBI" id="CHEBI:456216"/>
        <dbReference type="EC" id="2.7.11.1"/>
    </reaction>
</comment>
<keyword evidence="4" id="KW-0547">Nucleotide-binding</keyword>
<keyword evidence="5 10" id="KW-0418">Kinase</keyword>
<dbReference type="InterPro" id="IPR000719">
    <property type="entry name" value="Prot_kinase_dom"/>
</dbReference>
<dbReference type="PANTHER" id="PTHR24361">
    <property type="entry name" value="MITOGEN-ACTIVATED KINASE KINASE KINASE"/>
    <property type="match status" value="1"/>
</dbReference>
<dbReference type="AlphaFoldDB" id="T0LDF8"/>
<reference evidence="10 11" key="1">
    <citation type="journal article" date="2013" name="BMC Genomics">
        <title>Genome sequencing and comparative genomics of honey bee microsporidia, Nosema apis reveal novel insights into host-parasite interactions.</title>
        <authorList>
            <person name="Chen Yp."/>
            <person name="Pettis J.S."/>
            <person name="Zhao Y."/>
            <person name="Liu X."/>
            <person name="Tallon L.J."/>
            <person name="Sadzewicz L.D."/>
            <person name="Li R."/>
            <person name="Zheng H."/>
            <person name="Huang S."/>
            <person name="Zhang X."/>
            <person name="Hamilton M.C."/>
            <person name="Pernal S.F."/>
            <person name="Melathopoulos A.P."/>
            <person name="Yan X."/>
            <person name="Evans J.D."/>
        </authorList>
    </citation>
    <scope>NUCLEOTIDE SEQUENCE [LARGE SCALE GENOMIC DNA]</scope>
    <source>
        <strain evidence="10 11">BRL 01</strain>
    </source>
</reference>
<dbReference type="HOGENOM" id="CLU_000288_63_0_1"/>
<evidence type="ECO:0000256" key="1">
    <source>
        <dbReference type="ARBA" id="ARBA00012513"/>
    </source>
</evidence>
<keyword evidence="6" id="KW-0067">ATP-binding</keyword>
<dbReference type="Proteomes" id="UP000053780">
    <property type="component" value="Unassembled WGS sequence"/>
</dbReference>
<dbReference type="SMART" id="SM00220">
    <property type="entry name" value="S_TKc"/>
    <property type="match status" value="1"/>
</dbReference>
<feature type="domain" description="Protein kinase" evidence="9">
    <location>
        <begin position="9"/>
        <end position="273"/>
    </location>
</feature>
<dbReference type="PROSITE" id="PS00108">
    <property type="entry name" value="PROTEIN_KINASE_ST"/>
    <property type="match status" value="1"/>
</dbReference>
<dbReference type="PROSITE" id="PS50011">
    <property type="entry name" value="PROTEIN_KINASE_DOM"/>
    <property type="match status" value="1"/>
</dbReference>
<dbReference type="GO" id="GO:0005524">
    <property type="term" value="F:ATP binding"/>
    <property type="evidence" value="ECO:0007669"/>
    <property type="project" value="UniProtKB-KW"/>
</dbReference>
<evidence type="ECO:0000313" key="10">
    <source>
        <dbReference type="EMBL" id="EQB62309.1"/>
    </source>
</evidence>
<dbReference type="Gene3D" id="1.10.510.10">
    <property type="entry name" value="Transferase(Phosphotransferase) domain 1"/>
    <property type="match status" value="1"/>
</dbReference>
<dbReference type="Gene3D" id="3.30.200.20">
    <property type="entry name" value="Phosphorylase Kinase, domain 1"/>
    <property type="match status" value="1"/>
</dbReference>
<dbReference type="InterPro" id="IPR008271">
    <property type="entry name" value="Ser/Thr_kinase_AS"/>
</dbReference>
<dbReference type="InterPro" id="IPR053235">
    <property type="entry name" value="Ser_Thr_kinase"/>
</dbReference>
<protein>
    <recommendedName>
        <fullName evidence="1">non-specific serine/threonine protein kinase</fullName>
        <ecNumber evidence="1">2.7.11.1</ecNumber>
    </recommendedName>
</protein>
<dbReference type="SUPFAM" id="SSF56112">
    <property type="entry name" value="Protein kinase-like (PK-like)"/>
    <property type="match status" value="1"/>
</dbReference>
<dbReference type="VEuPathDB" id="MicrosporidiaDB:NAPIS_ORF00115"/>
<evidence type="ECO:0000259" key="9">
    <source>
        <dbReference type="PROSITE" id="PS50011"/>
    </source>
</evidence>
<keyword evidence="3" id="KW-0808">Transferase</keyword>
<evidence type="ECO:0000256" key="6">
    <source>
        <dbReference type="ARBA" id="ARBA00022840"/>
    </source>
</evidence>
<proteinExistence type="predicted"/>
<evidence type="ECO:0000256" key="3">
    <source>
        <dbReference type="ARBA" id="ARBA00022679"/>
    </source>
</evidence>
<evidence type="ECO:0000313" key="11">
    <source>
        <dbReference type="Proteomes" id="UP000053780"/>
    </source>
</evidence>
<comment type="catalytic activity">
    <reaction evidence="8">
        <text>L-seryl-[protein] + ATP = O-phospho-L-seryl-[protein] + ADP + H(+)</text>
        <dbReference type="Rhea" id="RHEA:17989"/>
        <dbReference type="Rhea" id="RHEA-COMP:9863"/>
        <dbReference type="Rhea" id="RHEA-COMP:11604"/>
        <dbReference type="ChEBI" id="CHEBI:15378"/>
        <dbReference type="ChEBI" id="CHEBI:29999"/>
        <dbReference type="ChEBI" id="CHEBI:30616"/>
        <dbReference type="ChEBI" id="CHEBI:83421"/>
        <dbReference type="ChEBI" id="CHEBI:456216"/>
        <dbReference type="EC" id="2.7.11.1"/>
    </reaction>
</comment>
<organism evidence="10 11">
    <name type="scientific">Vairimorpha apis BRL 01</name>
    <dbReference type="NCBI Taxonomy" id="1037528"/>
    <lineage>
        <taxon>Eukaryota</taxon>
        <taxon>Fungi</taxon>
        <taxon>Fungi incertae sedis</taxon>
        <taxon>Microsporidia</taxon>
        <taxon>Nosematidae</taxon>
        <taxon>Vairimorpha</taxon>
    </lineage>
</organism>
<dbReference type="Pfam" id="PF00069">
    <property type="entry name" value="Pkinase"/>
    <property type="match status" value="1"/>
</dbReference>
<keyword evidence="11" id="KW-1185">Reference proteome</keyword>
<dbReference type="PANTHER" id="PTHR24361:SF433">
    <property type="entry name" value="PROTEIN KINASE DOMAIN-CONTAINING PROTEIN"/>
    <property type="match status" value="1"/>
</dbReference>
<evidence type="ECO:0000256" key="4">
    <source>
        <dbReference type="ARBA" id="ARBA00022741"/>
    </source>
</evidence>
<evidence type="ECO:0000256" key="8">
    <source>
        <dbReference type="ARBA" id="ARBA00048679"/>
    </source>
</evidence>
<accession>T0LDF8</accession>
<keyword evidence="2" id="KW-0723">Serine/threonine-protein kinase</keyword>
<dbReference type="EC" id="2.7.11.1" evidence="1"/>
<name>T0LDF8_9MICR</name>
<dbReference type="GO" id="GO:0005737">
    <property type="term" value="C:cytoplasm"/>
    <property type="evidence" value="ECO:0007669"/>
    <property type="project" value="TreeGrafter"/>
</dbReference>
<dbReference type="OrthoDB" id="2186239at2759"/>